<keyword evidence="2" id="KW-1185">Reference proteome</keyword>
<evidence type="ECO:0000313" key="1">
    <source>
        <dbReference type="EMBL" id="KHG26238.1"/>
    </source>
</evidence>
<sequence>MNNVAVHCMTTVVTPLKWE</sequence>
<proteinExistence type="predicted"/>
<dbReference type="Proteomes" id="UP000032142">
    <property type="component" value="Unassembled WGS sequence"/>
</dbReference>
<organism evidence="1 2">
    <name type="scientific">Gossypium arboreum</name>
    <name type="common">Tree cotton</name>
    <name type="synonym">Gossypium nanking</name>
    <dbReference type="NCBI Taxonomy" id="29729"/>
    <lineage>
        <taxon>Eukaryota</taxon>
        <taxon>Viridiplantae</taxon>
        <taxon>Streptophyta</taxon>
        <taxon>Embryophyta</taxon>
        <taxon>Tracheophyta</taxon>
        <taxon>Spermatophyta</taxon>
        <taxon>Magnoliopsida</taxon>
        <taxon>eudicotyledons</taxon>
        <taxon>Gunneridae</taxon>
        <taxon>Pentapetalae</taxon>
        <taxon>rosids</taxon>
        <taxon>malvids</taxon>
        <taxon>Malvales</taxon>
        <taxon>Malvaceae</taxon>
        <taxon>Malvoideae</taxon>
        <taxon>Gossypium</taxon>
    </lineage>
</organism>
<reference evidence="2" key="1">
    <citation type="submission" date="2014-09" db="EMBL/GenBank/DDBJ databases">
        <authorList>
            <person name="Mudge J."/>
            <person name="Ramaraj T."/>
            <person name="Lindquist I.E."/>
            <person name="Bharti A.K."/>
            <person name="Sundararajan A."/>
            <person name="Cameron C.T."/>
            <person name="Woodward J.E."/>
            <person name="May G.D."/>
            <person name="Brubaker C."/>
            <person name="Broadhvest J."/>
            <person name="Wilkins T.A."/>
        </authorList>
    </citation>
    <scope>NUCLEOTIDE SEQUENCE</scope>
    <source>
        <strain evidence="2">cv. AKA8401</strain>
    </source>
</reference>
<accession>A0A0B0PIF1</accession>
<gene>
    <name evidence="1" type="ORF">F383_32439</name>
</gene>
<dbReference type="AlphaFoldDB" id="A0A0B0PIF1"/>
<evidence type="ECO:0000313" key="2">
    <source>
        <dbReference type="Proteomes" id="UP000032142"/>
    </source>
</evidence>
<dbReference type="EMBL" id="KN435611">
    <property type="protein sequence ID" value="KHG26238.1"/>
    <property type="molecule type" value="Genomic_DNA"/>
</dbReference>
<name>A0A0B0PIF1_GOSAR</name>
<protein>
    <submittedName>
        <fullName evidence="1">Uncharacterized protein</fullName>
    </submittedName>
</protein>